<feature type="region of interest" description="Disordered" evidence="1">
    <location>
        <begin position="16"/>
        <end position="35"/>
    </location>
</feature>
<dbReference type="GO" id="GO:0008168">
    <property type="term" value="F:methyltransferase activity"/>
    <property type="evidence" value="ECO:0007669"/>
    <property type="project" value="UniProtKB-KW"/>
</dbReference>
<evidence type="ECO:0000259" key="2">
    <source>
        <dbReference type="Pfam" id="PF01208"/>
    </source>
</evidence>
<dbReference type="InterPro" id="IPR052024">
    <property type="entry name" value="Methanogen_methyltrans"/>
</dbReference>
<evidence type="ECO:0000313" key="3">
    <source>
        <dbReference type="EMBL" id="CUP28489.1"/>
    </source>
</evidence>
<dbReference type="SUPFAM" id="SSF51726">
    <property type="entry name" value="UROD/MetE-like"/>
    <property type="match status" value="1"/>
</dbReference>
<dbReference type="GO" id="GO:0032259">
    <property type="term" value="P:methylation"/>
    <property type="evidence" value="ECO:0007669"/>
    <property type="project" value="UniProtKB-KW"/>
</dbReference>
<reference evidence="3 4" key="1">
    <citation type="submission" date="2015-09" db="EMBL/GenBank/DDBJ databases">
        <authorList>
            <consortium name="Pathogen Informatics"/>
        </authorList>
    </citation>
    <scope>NUCLEOTIDE SEQUENCE [LARGE SCALE GENOMIC DNA]</scope>
    <source>
        <strain evidence="3 4">2789STDY5834876</strain>
    </source>
</reference>
<gene>
    <name evidence="3" type="ORF">ERS852491_04749</name>
</gene>
<dbReference type="InterPro" id="IPR000257">
    <property type="entry name" value="Uroporphyrinogen_deCOase"/>
</dbReference>
<dbReference type="GO" id="GO:0006779">
    <property type="term" value="P:porphyrin-containing compound biosynthetic process"/>
    <property type="evidence" value="ECO:0007669"/>
    <property type="project" value="InterPro"/>
</dbReference>
<keyword evidence="3" id="KW-0808">Transferase</keyword>
<evidence type="ECO:0000313" key="4">
    <source>
        <dbReference type="Proteomes" id="UP000095544"/>
    </source>
</evidence>
<dbReference type="GO" id="GO:0004853">
    <property type="term" value="F:uroporphyrinogen decarboxylase activity"/>
    <property type="evidence" value="ECO:0007669"/>
    <property type="project" value="InterPro"/>
</dbReference>
<dbReference type="STRING" id="39482.ERS852491_04749"/>
<name>A0A174M3Y2_9FIRM</name>
<dbReference type="EMBL" id="CYZU01000076">
    <property type="protein sequence ID" value="CUP28489.1"/>
    <property type="molecule type" value="Genomic_DNA"/>
</dbReference>
<sequence length="355" mass="39724">MNSILSGGNYNECNGTGSKSIESRGGRQGTGIPYHQRGFPETDGVSYREWANDAHLCADALLKAREEFDLDCIVTLIDLSVECDAWGQELIYPENEAAHPDYEHCVVKEIEDYARIKKVDYRSSRRMMMHIDTCRKLVEASKGEFPIIAFVFGPLGTLSMLRSQQEMYMDFYDDPAAVHEAAGEINETLKDYCRALMDTGVNGIMLDTLFASGSIMSKEMWNELEGDLVEELAQVVRDKNGLVMIHNCGQKIYFDVQIERMQPAAISFLYPPDDCKDFKECKEKYGNLTTLIGCVTPASAAIGTDENWDQECRDSIDAMSAGGGFILATGCEYPANADFARAHRMVEIAKDYGRY</sequence>
<accession>A0A174M3Y2</accession>
<proteinExistence type="predicted"/>
<dbReference type="Gene3D" id="3.20.20.210">
    <property type="match status" value="1"/>
</dbReference>
<protein>
    <submittedName>
        <fullName evidence="3">Methylcobalamin:coenzyme M methyltransferase</fullName>
    </submittedName>
</protein>
<dbReference type="Proteomes" id="UP000095544">
    <property type="component" value="Unassembled WGS sequence"/>
</dbReference>
<keyword evidence="3" id="KW-0489">Methyltransferase</keyword>
<organism evidence="3 4">
    <name type="scientific">Faecalicatena contorta</name>
    <dbReference type="NCBI Taxonomy" id="39482"/>
    <lineage>
        <taxon>Bacteria</taxon>
        <taxon>Bacillati</taxon>
        <taxon>Bacillota</taxon>
        <taxon>Clostridia</taxon>
        <taxon>Lachnospirales</taxon>
        <taxon>Lachnospiraceae</taxon>
        <taxon>Faecalicatena</taxon>
    </lineage>
</organism>
<dbReference type="Pfam" id="PF01208">
    <property type="entry name" value="URO-D"/>
    <property type="match status" value="1"/>
</dbReference>
<feature type="domain" description="Uroporphyrinogen decarboxylase (URO-D)" evidence="2">
    <location>
        <begin position="43"/>
        <end position="352"/>
    </location>
</feature>
<evidence type="ECO:0000256" key="1">
    <source>
        <dbReference type="SAM" id="MobiDB-lite"/>
    </source>
</evidence>
<dbReference type="PANTHER" id="PTHR47099:SF1">
    <property type="entry name" value="METHYLCOBAMIDE:COM METHYLTRANSFERASE MTBA"/>
    <property type="match status" value="1"/>
</dbReference>
<dbReference type="AlphaFoldDB" id="A0A174M3Y2"/>
<dbReference type="InterPro" id="IPR038071">
    <property type="entry name" value="UROD/MetE-like_sf"/>
</dbReference>
<dbReference type="PANTHER" id="PTHR47099">
    <property type="entry name" value="METHYLCOBAMIDE:COM METHYLTRANSFERASE MTBA"/>
    <property type="match status" value="1"/>
</dbReference>
<dbReference type="RefSeq" id="WP_242857657.1">
    <property type="nucleotide sequence ID" value="NZ_CYZU01000076.1"/>
</dbReference>